<comment type="caution">
    <text evidence="2">The sequence shown here is derived from an EMBL/GenBank/DDBJ whole genome shotgun (WGS) entry which is preliminary data.</text>
</comment>
<organism evidence="2 3">
    <name type="scientific">Symbiodinium microadriaticum</name>
    <name type="common">Dinoflagellate</name>
    <name type="synonym">Zooxanthella microadriatica</name>
    <dbReference type="NCBI Taxonomy" id="2951"/>
    <lineage>
        <taxon>Eukaryota</taxon>
        <taxon>Sar</taxon>
        <taxon>Alveolata</taxon>
        <taxon>Dinophyceae</taxon>
        <taxon>Suessiales</taxon>
        <taxon>Symbiodiniaceae</taxon>
        <taxon>Symbiodinium</taxon>
    </lineage>
</organism>
<evidence type="ECO:0000313" key="2">
    <source>
        <dbReference type="EMBL" id="OLQ03133.1"/>
    </source>
</evidence>
<feature type="compositionally biased region" description="Basic and acidic residues" evidence="1">
    <location>
        <begin position="1"/>
        <end position="24"/>
    </location>
</feature>
<keyword evidence="3" id="KW-1185">Reference proteome</keyword>
<dbReference type="AlphaFoldDB" id="A0A1Q9E6T9"/>
<proteinExistence type="predicted"/>
<reference evidence="2 3" key="1">
    <citation type="submission" date="2016-02" db="EMBL/GenBank/DDBJ databases">
        <title>Genome analysis of coral dinoflagellate symbionts highlights evolutionary adaptations to a symbiotic lifestyle.</title>
        <authorList>
            <person name="Aranda M."/>
            <person name="Li Y."/>
            <person name="Liew Y.J."/>
            <person name="Baumgarten S."/>
            <person name="Simakov O."/>
            <person name="Wilson M."/>
            <person name="Piel J."/>
            <person name="Ashoor H."/>
            <person name="Bougouffa S."/>
            <person name="Bajic V.B."/>
            <person name="Ryu T."/>
            <person name="Ravasi T."/>
            <person name="Bayer T."/>
            <person name="Micklem G."/>
            <person name="Kim H."/>
            <person name="Bhak J."/>
            <person name="Lajeunesse T.C."/>
            <person name="Voolstra C.R."/>
        </authorList>
    </citation>
    <scope>NUCLEOTIDE SEQUENCE [LARGE SCALE GENOMIC DNA]</scope>
    <source>
        <strain evidence="2 3">CCMP2467</strain>
    </source>
</reference>
<feature type="region of interest" description="Disordered" evidence="1">
    <location>
        <begin position="1"/>
        <end position="48"/>
    </location>
</feature>
<dbReference type="OrthoDB" id="419663at2759"/>
<sequence length="459" mass="52600">MRSAEDEAKDAKKATEAEKGEKAKKSAAVEGKKVETKAPKKEHTAALPDDVVTQIAQAKYEAQEDKLRDVARHSMALIRDFQKLDEQDCIRKIADIQRSLVKYEMQYIRAWEIEEHRRSRELVDLEAMRARFRKDAETEERQLEGQRKVLQKGLIKRKRYEGYEELATAVNSKRPQHDSKAEIERVTADLSQMRAHGERFGRLAEFRDEKLKILVQAIADLDEDWDAQRILEWLQENRIRLSQIDFLYVPFDKRTNCNIELAFINFLDHSAAKKVYSLVVRQNRDHVFDAVVNTGNIQGLARNLAYFLARFGFRAIWDEDAPLIFRNGVQLQDREEVSKVYGSLPNEIIEEAARLVKAELGTSASHGSRRRAQQLTWKLGADSDTREPEILTPKFAIGTNVVQMGLEDSEEELLALLQDAQAEQAFREETFPEEAAEHAASIVCEPSPQNAPELVEVVS</sequence>
<gene>
    <name evidence="2" type="ORF">AK812_SmicGene13948</name>
</gene>
<protein>
    <submittedName>
        <fullName evidence="2">Uncharacterized protein</fullName>
    </submittedName>
</protein>
<evidence type="ECO:0000256" key="1">
    <source>
        <dbReference type="SAM" id="MobiDB-lite"/>
    </source>
</evidence>
<name>A0A1Q9E6T9_SYMMI</name>
<evidence type="ECO:0000313" key="3">
    <source>
        <dbReference type="Proteomes" id="UP000186817"/>
    </source>
</evidence>
<accession>A0A1Q9E6T9</accession>
<dbReference type="Proteomes" id="UP000186817">
    <property type="component" value="Unassembled WGS sequence"/>
</dbReference>
<feature type="compositionally biased region" description="Basic and acidic residues" evidence="1">
    <location>
        <begin position="30"/>
        <end position="44"/>
    </location>
</feature>
<dbReference type="EMBL" id="LSRX01000245">
    <property type="protein sequence ID" value="OLQ03133.1"/>
    <property type="molecule type" value="Genomic_DNA"/>
</dbReference>